<protein>
    <submittedName>
        <fullName evidence="2">Uncharacterized protein</fullName>
    </submittedName>
</protein>
<evidence type="ECO:0000256" key="1">
    <source>
        <dbReference type="SAM" id="MobiDB-lite"/>
    </source>
</evidence>
<accession>A0ABX8GLJ9</accession>
<dbReference type="Proteomes" id="UP000679335">
    <property type="component" value="Chromosome"/>
</dbReference>
<evidence type="ECO:0000313" key="3">
    <source>
        <dbReference type="Proteomes" id="UP000679335"/>
    </source>
</evidence>
<gene>
    <name evidence="2" type="ORF">KKR89_04080</name>
</gene>
<organism evidence="2 3">
    <name type="scientific">Cellulomonas dongxiuzhuiae</name>
    <dbReference type="NCBI Taxonomy" id="2819979"/>
    <lineage>
        <taxon>Bacteria</taxon>
        <taxon>Bacillati</taxon>
        <taxon>Actinomycetota</taxon>
        <taxon>Actinomycetes</taxon>
        <taxon>Micrococcales</taxon>
        <taxon>Cellulomonadaceae</taxon>
        <taxon>Cellulomonas</taxon>
    </lineage>
</organism>
<sequence length="45" mass="4580">MSETDDGRTGSSTDAEDLSDDGVGGTTTDEPSSFEPEEDPDAADA</sequence>
<reference evidence="2 3" key="1">
    <citation type="submission" date="2021-05" db="EMBL/GenBank/DDBJ databases">
        <title>Novel species in genus Cellulomonas.</title>
        <authorList>
            <person name="Zhang G."/>
        </authorList>
    </citation>
    <scope>NUCLEOTIDE SEQUENCE [LARGE SCALE GENOMIC DNA]</scope>
    <source>
        <strain evidence="3">zg-ZUI157</strain>
    </source>
</reference>
<proteinExistence type="predicted"/>
<feature type="region of interest" description="Disordered" evidence="1">
    <location>
        <begin position="1"/>
        <end position="45"/>
    </location>
</feature>
<dbReference type="EMBL" id="CP076023">
    <property type="protein sequence ID" value="QWC16825.1"/>
    <property type="molecule type" value="Genomic_DNA"/>
</dbReference>
<name>A0ABX8GLJ9_9CELL</name>
<evidence type="ECO:0000313" key="2">
    <source>
        <dbReference type="EMBL" id="QWC16825.1"/>
    </source>
</evidence>
<feature type="compositionally biased region" description="Acidic residues" evidence="1">
    <location>
        <begin position="35"/>
        <end position="45"/>
    </location>
</feature>
<dbReference type="RefSeq" id="WP_208197981.1">
    <property type="nucleotide sequence ID" value="NZ_CP076023.1"/>
</dbReference>
<keyword evidence="3" id="KW-1185">Reference proteome</keyword>